<dbReference type="Proteomes" id="UP000689195">
    <property type="component" value="Unassembled WGS sequence"/>
</dbReference>
<proteinExistence type="predicted"/>
<keyword evidence="1" id="KW-0175">Coiled coil</keyword>
<dbReference type="AlphaFoldDB" id="A0A8S1VGR2"/>
<feature type="coiled-coil region" evidence="1">
    <location>
        <begin position="1"/>
        <end position="28"/>
    </location>
</feature>
<evidence type="ECO:0000313" key="2">
    <source>
        <dbReference type="EMBL" id="CAD8175673.1"/>
    </source>
</evidence>
<keyword evidence="3" id="KW-1185">Reference proteome</keyword>
<protein>
    <submittedName>
        <fullName evidence="2">Uncharacterized protein</fullName>
    </submittedName>
</protein>
<comment type="caution">
    <text evidence="2">The sequence shown here is derived from an EMBL/GenBank/DDBJ whole genome shotgun (WGS) entry which is preliminary data.</text>
</comment>
<evidence type="ECO:0000313" key="3">
    <source>
        <dbReference type="Proteomes" id="UP000689195"/>
    </source>
</evidence>
<reference evidence="2" key="1">
    <citation type="submission" date="2021-01" db="EMBL/GenBank/DDBJ databases">
        <authorList>
            <consortium name="Genoscope - CEA"/>
            <person name="William W."/>
        </authorList>
    </citation>
    <scope>NUCLEOTIDE SEQUENCE</scope>
</reference>
<dbReference type="EMBL" id="CAJJDO010000063">
    <property type="protein sequence ID" value="CAD8175673.1"/>
    <property type="molecule type" value="Genomic_DNA"/>
</dbReference>
<gene>
    <name evidence="2" type="ORF">PPENT_87.1.T0630174</name>
</gene>
<accession>A0A8S1VGR2</accession>
<evidence type="ECO:0000256" key="1">
    <source>
        <dbReference type="SAM" id="Coils"/>
    </source>
</evidence>
<name>A0A8S1VGR2_9CILI</name>
<sequence length="48" mass="5760">MNKCEGNLDKIENMINQAKQQLEFKELCRQIEQKLLTLRNQSPHFKEV</sequence>
<organism evidence="2 3">
    <name type="scientific">Paramecium pentaurelia</name>
    <dbReference type="NCBI Taxonomy" id="43138"/>
    <lineage>
        <taxon>Eukaryota</taxon>
        <taxon>Sar</taxon>
        <taxon>Alveolata</taxon>
        <taxon>Ciliophora</taxon>
        <taxon>Intramacronucleata</taxon>
        <taxon>Oligohymenophorea</taxon>
        <taxon>Peniculida</taxon>
        <taxon>Parameciidae</taxon>
        <taxon>Paramecium</taxon>
    </lineage>
</organism>